<reference evidence="3" key="1">
    <citation type="journal article" date="2019" name="Int. J. Syst. Evol. Microbiol.">
        <title>The Global Catalogue of Microorganisms (GCM) 10K type strain sequencing project: providing services to taxonomists for standard genome sequencing and annotation.</title>
        <authorList>
            <consortium name="The Broad Institute Genomics Platform"/>
            <consortium name="The Broad Institute Genome Sequencing Center for Infectious Disease"/>
            <person name="Wu L."/>
            <person name="Ma J."/>
        </authorList>
    </citation>
    <scope>NUCLEOTIDE SEQUENCE [LARGE SCALE GENOMIC DNA]</scope>
    <source>
        <strain evidence="3">CGMCC 1.18578</strain>
    </source>
</reference>
<protein>
    <submittedName>
        <fullName evidence="2">Anti-sigma factor domain-containing protein</fullName>
    </submittedName>
</protein>
<proteinExistence type="predicted"/>
<dbReference type="RefSeq" id="WP_378113631.1">
    <property type="nucleotide sequence ID" value="NZ_JBHSNC010000056.1"/>
</dbReference>
<evidence type="ECO:0000259" key="1">
    <source>
        <dbReference type="Pfam" id="PF10099"/>
    </source>
</evidence>
<dbReference type="Proteomes" id="UP001596108">
    <property type="component" value="Unassembled WGS sequence"/>
</dbReference>
<dbReference type="EMBL" id="JBHSNC010000056">
    <property type="protein sequence ID" value="MFC5531665.1"/>
    <property type="molecule type" value="Genomic_DNA"/>
</dbReference>
<comment type="caution">
    <text evidence="2">The sequence shown here is derived from an EMBL/GenBank/DDBJ whole genome shotgun (WGS) entry which is preliminary data.</text>
</comment>
<gene>
    <name evidence="2" type="ORF">ACFPQ4_19800</name>
</gene>
<accession>A0ABW0R3D6</accession>
<evidence type="ECO:0000313" key="2">
    <source>
        <dbReference type="EMBL" id="MFC5531665.1"/>
    </source>
</evidence>
<dbReference type="Pfam" id="PF10099">
    <property type="entry name" value="RskA_C"/>
    <property type="match status" value="1"/>
</dbReference>
<evidence type="ECO:0000313" key="3">
    <source>
        <dbReference type="Proteomes" id="UP001596108"/>
    </source>
</evidence>
<dbReference type="InterPro" id="IPR018764">
    <property type="entry name" value="RskA_C"/>
</dbReference>
<name>A0ABW0R3D6_9BACL</name>
<sequence>MDEPNCGMPEERWVDWLEGRLPADRHDAMSRHLQSCPRCLTVQREWRQLLNSVEAGVLPVLPSNANESRRTLRNKIRRTGWRRKAARLGNRRAAWTIAASLLLLFAAMRIIGNQGHSKETHVRLAQAYAEQYEPSGAALMARPDTVVYTLGGNSIDRGQSSDGAPKATVWVNGRTEEMFMLLEGMLPSDSLDVQAWGNLENHLTNLGLLEFHRSQGHLYSHMTNLPDFEEVAFTIEPKGGSEQPTAPKSASVQLTN</sequence>
<feature type="domain" description="Anti-sigma K factor RskA C-terminal" evidence="1">
    <location>
        <begin position="96"/>
        <end position="248"/>
    </location>
</feature>
<organism evidence="2 3">
    <name type="scientific">Cohnella yongneupensis</name>
    <dbReference type="NCBI Taxonomy" id="425006"/>
    <lineage>
        <taxon>Bacteria</taxon>
        <taxon>Bacillati</taxon>
        <taxon>Bacillota</taxon>
        <taxon>Bacilli</taxon>
        <taxon>Bacillales</taxon>
        <taxon>Paenibacillaceae</taxon>
        <taxon>Cohnella</taxon>
    </lineage>
</organism>
<keyword evidence="3" id="KW-1185">Reference proteome</keyword>